<dbReference type="SUPFAM" id="SSF46689">
    <property type="entry name" value="Homeodomain-like"/>
    <property type="match status" value="1"/>
</dbReference>
<dbReference type="PANTHER" id="PTHR43479">
    <property type="entry name" value="ACREF/ENVCD OPERON REPRESSOR-RELATED"/>
    <property type="match status" value="1"/>
</dbReference>
<dbReference type="InterPro" id="IPR009057">
    <property type="entry name" value="Homeodomain-like_sf"/>
</dbReference>
<evidence type="ECO:0000256" key="1">
    <source>
        <dbReference type="ARBA" id="ARBA00023125"/>
    </source>
</evidence>
<sequence length="184" mass="21478">MSQSECNTKDKIIESAIKVFAEKGFWKTKVSDIVKEAGVAQGTFYIYFKSKEDCFYELLSTLHNSMINRLLNSCNDGNLSKCLEVYCKVFIEYIYEYKMLSKVFLFEALSSGERFKELYFSFRNRLKKIIAESVNLEIDDPIVVLVSGLLKEIIEYYIIYKNLKLEEIYDILDEGLKIILGDRL</sequence>
<feature type="domain" description="HTH tetR-type" evidence="3">
    <location>
        <begin position="6"/>
        <end position="66"/>
    </location>
</feature>
<accession>D3PBX3</accession>
<dbReference type="eggNOG" id="COG1309">
    <property type="taxonomic scope" value="Bacteria"/>
</dbReference>
<dbReference type="PROSITE" id="PS50977">
    <property type="entry name" value="HTH_TETR_2"/>
    <property type="match status" value="1"/>
</dbReference>
<evidence type="ECO:0000313" key="4">
    <source>
        <dbReference type="EMBL" id="BAI80096.1"/>
    </source>
</evidence>
<protein>
    <submittedName>
        <fullName evidence="4">Transcriptional regulator, TetR/AcrR family</fullName>
    </submittedName>
</protein>
<reference evidence="4 5" key="1">
    <citation type="journal article" date="2010" name="DNA Res.">
        <title>Bacterial lifestyle in a deep-sea hydrothermal vent chimney revealed by the genome sequence of the thermophilic bacterium Deferribacter desulfuricans SSM1.</title>
        <authorList>
            <person name="Takaki Y."/>
            <person name="Shimamura S."/>
            <person name="Nakagawa S."/>
            <person name="Fukuhara Y."/>
            <person name="Horikawa H."/>
            <person name="Ankai A."/>
            <person name="Harada T."/>
            <person name="Hosoyama A."/>
            <person name="Oguchi A."/>
            <person name="Fukui S."/>
            <person name="Fujita N."/>
            <person name="Takami H."/>
            <person name="Takai K."/>
        </authorList>
    </citation>
    <scope>NUCLEOTIDE SEQUENCE [LARGE SCALE GENOMIC DNA]</scope>
    <source>
        <strain evidence="5">DSM 14783 / JCM 11476 / NBRC 101012 / SSM1</strain>
    </source>
</reference>
<name>D3PBX3_DEFDS</name>
<dbReference type="PRINTS" id="PR00455">
    <property type="entry name" value="HTHTETR"/>
</dbReference>
<dbReference type="PANTHER" id="PTHR43479:SF11">
    <property type="entry name" value="ACREF_ENVCD OPERON REPRESSOR-RELATED"/>
    <property type="match status" value="1"/>
</dbReference>
<dbReference type="STRING" id="639282.DEFDS_0614"/>
<keyword evidence="5" id="KW-1185">Reference proteome</keyword>
<dbReference type="HOGENOM" id="CLU_069356_12_2_0"/>
<proteinExistence type="predicted"/>
<organism evidence="4 5">
    <name type="scientific">Deferribacter desulfuricans (strain DSM 14783 / JCM 11476 / NBRC 101012 / SSM1)</name>
    <dbReference type="NCBI Taxonomy" id="639282"/>
    <lineage>
        <taxon>Bacteria</taxon>
        <taxon>Pseudomonadati</taxon>
        <taxon>Deferribacterota</taxon>
        <taxon>Deferribacteres</taxon>
        <taxon>Deferribacterales</taxon>
        <taxon>Deferribacteraceae</taxon>
        <taxon>Deferribacter</taxon>
    </lineage>
</organism>
<dbReference type="InterPro" id="IPR050624">
    <property type="entry name" value="HTH-type_Tx_Regulator"/>
</dbReference>
<dbReference type="OrthoDB" id="9812484at2"/>
<dbReference type="Gene3D" id="1.10.357.10">
    <property type="entry name" value="Tetracycline Repressor, domain 2"/>
    <property type="match status" value="1"/>
</dbReference>
<dbReference type="Proteomes" id="UP000001520">
    <property type="component" value="Chromosome"/>
</dbReference>
<dbReference type="EMBL" id="AP011529">
    <property type="protein sequence ID" value="BAI80096.1"/>
    <property type="molecule type" value="Genomic_DNA"/>
</dbReference>
<dbReference type="Pfam" id="PF00440">
    <property type="entry name" value="TetR_N"/>
    <property type="match status" value="1"/>
</dbReference>
<keyword evidence="1 2" id="KW-0238">DNA-binding</keyword>
<dbReference type="AlphaFoldDB" id="D3PBX3"/>
<evidence type="ECO:0000259" key="3">
    <source>
        <dbReference type="PROSITE" id="PS50977"/>
    </source>
</evidence>
<evidence type="ECO:0000256" key="2">
    <source>
        <dbReference type="PROSITE-ProRule" id="PRU00335"/>
    </source>
</evidence>
<gene>
    <name evidence="4" type="ordered locus">DEFDS_0614</name>
</gene>
<evidence type="ECO:0000313" key="5">
    <source>
        <dbReference type="Proteomes" id="UP000001520"/>
    </source>
</evidence>
<feature type="DNA-binding region" description="H-T-H motif" evidence="2">
    <location>
        <begin position="29"/>
        <end position="48"/>
    </location>
</feature>
<dbReference type="GO" id="GO:0003677">
    <property type="term" value="F:DNA binding"/>
    <property type="evidence" value="ECO:0007669"/>
    <property type="project" value="UniProtKB-UniRule"/>
</dbReference>
<dbReference type="Gene3D" id="1.10.10.60">
    <property type="entry name" value="Homeodomain-like"/>
    <property type="match status" value="1"/>
</dbReference>
<dbReference type="InterPro" id="IPR001647">
    <property type="entry name" value="HTH_TetR"/>
</dbReference>
<dbReference type="RefSeq" id="WP_013007344.1">
    <property type="nucleotide sequence ID" value="NC_013939.1"/>
</dbReference>
<dbReference type="KEGG" id="ddf:DEFDS_0614"/>